<dbReference type="RefSeq" id="WP_322879184.1">
    <property type="nucleotide sequence ID" value="NZ_JAVMIP010000019.1"/>
</dbReference>
<dbReference type="Pfam" id="PF00400">
    <property type="entry name" value="WD40"/>
    <property type="match status" value="5"/>
</dbReference>
<sequence length="328" mass="34856">MQHYLILSLLLPGVGSAGPGLAKVITPMPQQIAVAQSPLTVKIQFQASGVGLNRIYFSPDGQTLVTASADGVASVWNLQGQALARLSGQKPPMFNARFSPDGKVILTTGYDGTVWLWNPQGEVLEKFEPHRAATADALLSPNGKVIVTCSDDGQTLVFNPTGTRLAGIIKPGTARNLAYSPTSALIASVSDSGMLYLLAPDGEIQQEIQTGQGRMNHVRFSPNGNFILTAGTDGSAKLWGIDGSFLVEFKATNSGWVNGTDFYLRGLYIATASDDGVLRLWAVDGRLIQSLPLGENNKLTSLNFSADGKHLAVTSNKGQVWILDISLS</sequence>
<evidence type="ECO:0000256" key="4">
    <source>
        <dbReference type="SAM" id="SignalP"/>
    </source>
</evidence>
<name>A0AAE4FTD8_9CYAN</name>
<keyword evidence="4" id="KW-0732">Signal</keyword>
<dbReference type="PROSITE" id="PS50082">
    <property type="entry name" value="WD_REPEATS_2"/>
    <property type="match status" value="3"/>
</dbReference>
<feature type="repeat" description="WD" evidence="3">
    <location>
        <begin position="208"/>
        <end position="242"/>
    </location>
</feature>
<dbReference type="CDD" id="cd00200">
    <property type="entry name" value="WD40"/>
    <property type="match status" value="1"/>
</dbReference>
<dbReference type="InterPro" id="IPR015943">
    <property type="entry name" value="WD40/YVTN_repeat-like_dom_sf"/>
</dbReference>
<proteinExistence type="predicted"/>
<evidence type="ECO:0000256" key="2">
    <source>
        <dbReference type="ARBA" id="ARBA00022737"/>
    </source>
</evidence>
<feature type="chain" id="PRO_5042058861" evidence="4">
    <location>
        <begin position="23"/>
        <end position="328"/>
    </location>
</feature>
<accession>A0AAE4FTD8</accession>
<keyword evidence="2" id="KW-0677">Repeat</keyword>
<evidence type="ECO:0000313" key="6">
    <source>
        <dbReference type="Proteomes" id="UP001268256"/>
    </source>
</evidence>
<gene>
    <name evidence="5" type="ORF">RIF25_14255</name>
</gene>
<protein>
    <submittedName>
        <fullName evidence="5">WD40 repeat domain-containing protein</fullName>
    </submittedName>
</protein>
<dbReference type="AlphaFoldDB" id="A0AAE4FTD8"/>
<feature type="repeat" description="WD" evidence="3">
    <location>
        <begin position="45"/>
        <end position="86"/>
    </location>
</feature>
<dbReference type="SMART" id="SM00320">
    <property type="entry name" value="WD40"/>
    <property type="match status" value="7"/>
</dbReference>
<evidence type="ECO:0000313" key="5">
    <source>
        <dbReference type="EMBL" id="MDS3861963.1"/>
    </source>
</evidence>
<dbReference type="PRINTS" id="PR00320">
    <property type="entry name" value="GPROTEINBRPT"/>
</dbReference>
<dbReference type="InterPro" id="IPR019775">
    <property type="entry name" value="WD40_repeat_CS"/>
</dbReference>
<organism evidence="5 6">
    <name type="scientific">Pseudocalidococcus azoricus BACA0444</name>
    <dbReference type="NCBI Taxonomy" id="2918990"/>
    <lineage>
        <taxon>Bacteria</taxon>
        <taxon>Bacillati</taxon>
        <taxon>Cyanobacteriota</taxon>
        <taxon>Cyanophyceae</taxon>
        <taxon>Acaryochloridales</taxon>
        <taxon>Thermosynechococcaceae</taxon>
        <taxon>Pseudocalidococcus</taxon>
        <taxon>Pseudocalidococcus azoricus</taxon>
    </lineage>
</organism>
<dbReference type="SUPFAM" id="SSF50978">
    <property type="entry name" value="WD40 repeat-like"/>
    <property type="match status" value="1"/>
</dbReference>
<dbReference type="PROSITE" id="PS50294">
    <property type="entry name" value="WD_REPEATS_REGION"/>
    <property type="match status" value="3"/>
</dbReference>
<comment type="caution">
    <text evidence="5">The sequence shown here is derived from an EMBL/GenBank/DDBJ whole genome shotgun (WGS) entry which is preliminary data.</text>
</comment>
<dbReference type="InterPro" id="IPR001680">
    <property type="entry name" value="WD40_rpt"/>
</dbReference>
<dbReference type="Gene3D" id="2.130.10.10">
    <property type="entry name" value="YVTN repeat-like/Quinoprotein amine dehydrogenase"/>
    <property type="match status" value="2"/>
</dbReference>
<dbReference type="InterPro" id="IPR036322">
    <property type="entry name" value="WD40_repeat_dom_sf"/>
</dbReference>
<dbReference type="EMBL" id="JAVMIP010000019">
    <property type="protein sequence ID" value="MDS3861963.1"/>
    <property type="molecule type" value="Genomic_DNA"/>
</dbReference>
<keyword evidence="6" id="KW-1185">Reference proteome</keyword>
<dbReference type="PANTHER" id="PTHR19879:SF9">
    <property type="entry name" value="TRANSCRIPTION INITIATION FACTOR TFIID SUBUNIT 5"/>
    <property type="match status" value="1"/>
</dbReference>
<dbReference type="InterPro" id="IPR020472">
    <property type="entry name" value="WD40_PAC1"/>
</dbReference>
<reference evidence="6" key="1">
    <citation type="submission" date="2023-07" db="EMBL/GenBank/DDBJ databases">
        <authorList>
            <person name="Luz R."/>
            <person name="Cordeiro R."/>
            <person name="Fonseca A."/>
            <person name="Goncalves V."/>
        </authorList>
    </citation>
    <scope>NUCLEOTIDE SEQUENCE [LARGE SCALE GENOMIC DNA]</scope>
    <source>
        <strain evidence="6">BACA0444</strain>
    </source>
</reference>
<evidence type="ECO:0000256" key="3">
    <source>
        <dbReference type="PROSITE-ProRule" id="PRU00221"/>
    </source>
</evidence>
<keyword evidence="1 3" id="KW-0853">WD repeat</keyword>
<feature type="repeat" description="WD" evidence="3">
    <location>
        <begin position="86"/>
        <end position="118"/>
    </location>
</feature>
<evidence type="ECO:0000256" key="1">
    <source>
        <dbReference type="ARBA" id="ARBA00022574"/>
    </source>
</evidence>
<dbReference type="Proteomes" id="UP001268256">
    <property type="component" value="Unassembled WGS sequence"/>
</dbReference>
<feature type="signal peptide" evidence="4">
    <location>
        <begin position="1"/>
        <end position="22"/>
    </location>
</feature>
<dbReference type="PROSITE" id="PS00678">
    <property type="entry name" value="WD_REPEATS_1"/>
    <property type="match status" value="1"/>
</dbReference>
<dbReference type="PANTHER" id="PTHR19879">
    <property type="entry name" value="TRANSCRIPTION INITIATION FACTOR TFIID"/>
    <property type="match status" value="1"/>
</dbReference>